<evidence type="ECO:0000259" key="2">
    <source>
        <dbReference type="Pfam" id="PF03732"/>
    </source>
</evidence>
<reference evidence="3" key="1">
    <citation type="journal article" date="2021" name="Proc. Natl. Acad. Sci. U.S.A.">
        <title>Three genomes in the algal genus Volvox reveal the fate of a haploid sex-determining region after a transition to homothallism.</title>
        <authorList>
            <person name="Yamamoto K."/>
            <person name="Hamaji T."/>
            <person name="Kawai-Toyooka H."/>
            <person name="Matsuzaki R."/>
            <person name="Takahashi F."/>
            <person name="Nishimura Y."/>
            <person name="Kawachi M."/>
            <person name="Noguchi H."/>
            <person name="Minakuchi Y."/>
            <person name="Umen J.G."/>
            <person name="Toyoda A."/>
            <person name="Nozaki H."/>
        </authorList>
    </citation>
    <scope>NUCLEOTIDE SEQUENCE</scope>
    <source>
        <strain evidence="3">NIES-3786</strain>
    </source>
</reference>
<feature type="non-terminal residue" evidence="3">
    <location>
        <position position="1"/>
    </location>
</feature>
<dbReference type="AlphaFoldDB" id="A0A8J4CS88"/>
<gene>
    <name evidence="3" type="ORF">Vretifemale_16007</name>
</gene>
<proteinExistence type="predicted"/>
<accession>A0A8J4CS88</accession>
<sequence length="381" mass="40956">MDVDQDLPPPELAMEMDDELGAAILAAAANAGSASQSDISAPSLRALLSKLRSRTAEYLSFVEGIEVLVQNYLVPNATEAAGMAAAAATTDAAAAGTSAGPSAPPHTGHEDEVMKMRIPVPKLNIAADVKLSDLGRVTAPRTRSFVRDVRKYFTLVRGGHQDSMRCLFLANALEGAAKTWHDQWTNARDTYTSEELLEALLARFAPQIQSRATEARHKLSAGKYRMRPGESVSSYQSRFEALVTPIAGLSDSERVFWFQQGLSADLSGECATDLTGSTFESYKDLVRFALGAETRFTARRIAEKQARPKLNALSIQDMGADEDPLDETPAPPPKRPRTASARTDTNGQEGQPREGKGAGKSKRGGQKGKNLAPKEGQVQKG</sequence>
<keyword evidence="4" id="KW-1185">Reference proteome</keyword>
<feature type="region of interest" description="Disordered" evidence="1">
    <location>
        <begin position="310"/>
        <end position="381"/>
    </location>
</feature>
<dbReference type="EMBL" id="BNCP01000042">
    <property type="protein sequence ID" value="GIL87968.1"/>
    <property type="molecule type" value="Genomic_DNA"/>
</dbReference>
<dbReference type="OrthoDB" id="541589at2759"/>
<evidence type="ECO:0000313" key="3">
    <source>
        <dbReference type="EMBL" id="GIL87968.1"/>
    </source>
</evidence>
<evidence type="ECO:0000313" key="4">
    <source>
        <dbReference type="Proteomes" id="UP000747110"/>
    </source>
</evidence>
<feature type="domain" description="Retrotransposon gag" evidence="2">
    <location>
        <begin position="171"/>
        <end position="263"/>
    </location>
</feature>
<comment type="caution">
    <text evidence="3">The sequence shown here is derived from an EMBL/GenBank/DDBJ whole genome shotgun (WGS) entry which is preliminary data.</text>
</comment>
<name>A0A8J4CS88_9CHLO</name>
<dbReference type="Pfam" id="PF03732">
    <property type="entry name" value="Retrotrans_gag"/>
    <property type="match status" value="1"/>
</dbReference>
<protein>
    <recommendedName>
        <fullName evidence="2">Retrotransposon gag domain-containing protein</fullName>
    </recommendedName>
</protein>
<organism evidence="3 4">
    <name type="scientific">Volvox reticuliferus</name>
    <dbReference type="NCBI Taxonomy" id="1737510"/>
    <lineage>
        <taxon>Eukaryota</taxon>
        <taxon>Viridiplantae</taxon>
        <taxon>Chlorophyta</taxon>
        <taxon>core chlorophytes</taxon>
        <taxon>Chlorophyceae</taxon>
        <taxon>CS clade</taxon>
        <taxon>Chlamydomonadales</taxon>
        <taxon>Volvocaceae</taxon>
        <taxon>Volvox</taxon>
    </lineage>
</organism>
<dbReference type="InterPro" id="IPR005162">
    <property type="entry name" value="Retrotrans_gag_dom"/>
</dbReference>
<dbReference type="Proteomes" id="UP000747110">
    <property type="component" value="Unassembled WGS sequence"/>
</dbReference>
<evidence type="ECO:0000256" key="1">
    <source>
        <dbReference type="SAM" id="MobiDB-lite"/>
    </source>
</evidence>